<sequence>MEWAISTCVAQPEYCPPCIAGCTIVEWPMTPLCLLLCSLLLSPAFISQEVEPLLKLYDSDGNESDGTSLASFNSSVLNITGGDQSY</sequence>
<dbReference type="WBParaSite" id="Gr19_v10_g1937.t1">
    <property type="protein sequence ID" value="Gr19_v10_g1937.t1"/>
    <property type="gene ID" value="Gr19_v10_g1937"/>
</dbReference>
<dbReference type="Proteomes" id="UP000887572">
    <property type="component" value="Unplaced"/>
</dbReference>
<evidence type="ECO:0000313" key="1">
    <source>
        <dbReference type="Proteomes" id="UP000887572"/>
    </source>
</evidence>
<dbReference type="AlphaFoldDB" id="A0A914HKD7"/>
<name>A0A914HKD7_GLORO</name>
<protein>
    <submittedName>
        <fullName evidence="2">Uncharacterized protein</fullName>
    </submittedName>
</protein>
<accession>A0A914HKD7</accession>
<organism evidence="1 2">
    <name type="scientific">Globodera rostochiensis</name>
    <name type="common">Golden nematode worm</name>
    <name type="synonym">Heterodera rostochiensis</name>
    <dbReference type="NCBI Taxonomy" id="31243"/>
    <lineage>
        <taxon>Eukaryota</taxon>
        <taxon>Metazoa</taxon>
        <taxon>Ecdysozoa</taxon>
        <taxon>Nematoda</taxon>
        <taxon>Chromadorea</taxon>
        <taxon>Rhabditida</taxon>
        <taxon>Tylenchina</taxon>
        <taxon>Tylenchomorpha</taxon>
        <taxon>Tylenchoidea</taxon>
        <taxon>Heteroderidae</taxon>
        <taxon>Heteroderinae</taxon>
        <taxon>Globodera</taxon>
    </lineage>
</organism>
<evidence type="ECO:0000313" key="2">
    <source>
        <dbReference type="WBParaSite" id="Gr19_v10_g1937.t1"/>
    </source>
</evidence>
<proteinExistence type="predicted"/>
<reference evidence="2" key="1">
    <citation type="submission" date="2022-11" db="UniProtKB">
        <authorList>
            <consortium name="WormBaseParasite"/>
        </authorList>
    </citation>
    <scope>IDENTIFICATION</scope>
</reference>
<keyword evidence="1" id="KW-1185">Reference proteome</keyword>